<dbReference type="Proteomes" id="UP000241890">
    <property type="component" value="Unassembled WGS sequence"/>
</dbReference>
<dbReference type="InterPro" id="IPR029055">
    <property type="entry name" value="Ntn_hydrolases_N"/>
</dbReference>
<proteinExistence type="predicted"/>
<keyword evidence="2" id="KW-0732">Signal</keyword>
<dbReference type="CDD" id="cd01908">
    <property type="entry name" value="YafJ"/>
    <property type="match status" value="1"/>
</dbReference>
<dbReference type="InParanoid" id="A0A2R5GW37"/>
<evidence type="ECO:0000256" key="2">
    <source>
        <dbReference type="SAM" id="SignalP"/>
    </source>
</evidence>
<comment type="caution">
    <text evidence="4">The sequence shown here is derived from an EMBL/GenBank/DDBJ whole genome shotgun (WGS) entry which is preliminary data.</text>
</comment>
<dbReference type="AlphaFoldDB" id="A0A2R5GW37"/>
<dbReference type="InterPro" id="IPR052373">
    <property type="entry name" value="Gamma-glu_amide_hydrolase"/>
</dbReference>
<keyword evidence="5" id="KW-1185">Reference proteome</keyword>
<dbReference type="InterPro" id="IPR017932">
    <property type="entry name" value="GATase_2_dom"/>
</dbReference>
<evidence type="ECO:0000313" key="5">
    <source>
        <dbReference type="Proteomes" id="UP000241890"/>
    </source>
</evidence>
<dbReference type="EMBL" id="BEYU01000216">
    <property type="protein sequence ID" value="GBG34785.1"/>
    <property type="molecule type" value="Genomic_DNA"/>
</dbReference>
<dbReference type="PANTHER" id="PTHR43187:SF1">
    <property type="entry name" value="GLUTAMINE AMIDOTRANSFERASE DUG3-RELATED"/>
    <property type="match status" value="1"/>
</dbReference>
<gene>
    <name evidence="4" type="ORF">FCC1311_110072</name>
</gene>
<protein>
    <recommendedName>
        <fullName evidence="3">Glutamine amidotransferase type-2 domain-containing protein</fullName>
    </recommendedName>
</protein>
<dbReference type="PANTHER" id="PTHR43187">
    <property type="entry name" value="GLUTAMINE AMIDOTRANSFERASE DUG3-RELATED"/>
    <property type="match status" value="1"/>
</dbReference>
<feature type="signal peptide" evidence="2">
    <location>
        <begin position="1"/>
        <end position="23"/>
    </location>
</feature>
<feature type="domain" description="Glutamine amidotransferase type-2" evidence="3">
    <location>
        <begin position="1"/>
        <end position="340"/>
    </location>
</feature>
<dbReference type="InterPro" id="IPR026869">
    <property type="entry name" value="EgtC-like"/>
</dbReference>
<dbReference type="Pfam" id="PF13230">
    <property type="entry name" value="GATase_4"/>
    <property type="match status" value="1"/>
</dbReference>
<reference evidence="4 5" key="1">
    <citation type="submission" date="2017-12" db="EMBL/GenBank/DDBJ databases">
        <title>Sequencing, de novo assembly and annotation of complete genome of a new Thraustochytrid species, strain FCC1311.</title>
        <authorList>
            <person name="Sedici K."/>
            <person name="Godart F."/>
            <person name="Aiese Cigliano R."/>
            <person name="Sanseverino W."/>
            <person name="Barakat M."/>
            <person name="Ortet P."/>
            <person name="Marechal E."/>
            <person name="Cagnac O."/>
            <person name="Amato A."/>
        </authorList>
    </citation>
    <scope>NUCLEOTIDE SEQUENCE [LARGE SCALE GENOMIC DNA]</scope>
</reference>
<dbReference type="PROSITE" id="PS51278">
    <property type="entry name" value="GATASE_TYPE_2"/>
    <property type="match status" value="1"/>
</dbReference>
<evidence type="ECO:0000256" key="1">
    <source>
        <dbReference type="ARBA" id="ARBA00022962"/>
    </source>
</evidence>
<dbReference type="Gene3D" id="3.60.20.10">
    <property type="entry name" value="Glutamine Phosphoribosylpyrophosphate, subunit 1, domain 1"/>
    <property type="match status" value="1"/>
</dbReference>
<feature type="chain" id="PRO_5015356272" description="Glutamine amidotransferase type-2 domain-containing protein" evidence="2">
    <location>
        <begin position="24"/>
        <end position="425"/>
    </location>
</feature>
<dbReference type="OrthoDB" id="14446at2759"/>
<sequence>MKGLLAGLVALGVLGMQYGMCDACRWALAASHAAPIRAEMIATETSHALATQAWDEPHLPKVAEGKFYTAKEIFDNQWKHVDGWGVGAYDPETLKPRRYRSSDAAVNDTAPHEVDAAFLASVRNTTSQMVMTHVRASSAGEPEESNSHPFVFGQLLWMHHGGCPDHDALQDVLKEEGVEKDEHADGVTDSEYIGALFAHYLADDLGDADASAAQTLAERTEFSLDELRNALYKTVQRIQKLSDEADAPSSLNFAVSDGRHLVATRYRTSDEDPPTLYYSLGSDWDPALEQFSKVSMPVGDAHVLRGETLLVASEPLSKNEDAMRTWQPLIKDQMLSYDLEDVSSSSTQVVQATPAPSALEGLLDEVIEELAEMHNIENVDELRRVATIFFESADKEDFIFNFDDIWPLAGYTLKGNAKRAVVGVG</sequence>
<evidence type="ECO:0000259" key="3">
    <source>
        <dbReference type="PROSITE" id="PS51278"/>
    </source>
</evidence>
<name>A0A2R5GW37_9STRA</name>
<dbReference type="SUPFAM" id="SSF56235">
    <property type="entry name" value="N-terminal nucleophile aminohydrolases (Ntn hydrolases)"/>
    <property type="match status" value="1"/>
</dbReference>
<evidence type="ECO:0000313" key="4">
    <source>
        <dbReference type="EMBL" id="GBG34785.1"/>
    </source>
</evidence>
<keyword evidence="1" id="KW-0315">Glutamine amidotransferase</keyword>
<accession>A0A2R5GW37</accession>
<organism evidence="4 5">
    <name type="scientific">Hondaea fermentalgiana</name>
    <dbReference type="NCBI Taxonomy" id="2315210"/>
    <lineage>
        <taxon>Eukaryota</taxon>
        <taxon>Sar</taxon>
        <taxon>Stramenopiles</taxon>
        <taxon>Bigyra</taxon>
        <taxon>Labyrinthulomycetes</taxon>
        <taxon>Thraustochytrida</taxon>
        <taxon>Thraustochytriidae</taxon>
        <taxon>Hondaea</taxon>
    </lineage>
</organism>